<dbReference type="Pfam" id="PF09742">
    <property type="entry name" value="Dymeclin"/>
    <property type="match status" value="1"/>
</dbReference>
<sequence length="426" mass="48675">MLYSAYSYLFATKRPDIPAPSPVADKSALLFLILANQNPKHFANEFREAIKRLEDTKVSAATTRTSGEDATLEVSFRQIYQALSSTVASEESCLILYPLLVHNRSFRTYIMSRSDPDSFVLPVLRTIYEFSEQKGNFPHLYMLLIMLLLLSQDADFLDGIQKITIQSHTWYTERVVKSISLSGLCMLVLIRTVQNNLATYKDVYCHSLCTAILANLSHRVLGLNSVVSQRIVSFYELVAKRYLKLTNNRGSSENLQSATPWKAEPGETDFDTLIFGDLVALFLEMINSIVCLNLKHNPELVYAVLQKREAFGPFREMPRARDFVENIDKVIAHFHKKLQETDLKILSTGDVGEVINRATKTWSSSSLKLFSVLKFRYEESPQEWQFALPYVWQVVVERNLVYWDADSATLIGGFMDERTDNLDQML</sequence>
<dbReference type="AlphaFoldDB" id="A0AAD5TPT7"/>
<evidence type="ECO:0000256" key="4">
    <source>
        <dbReference type="ARBA" id="ARBA00023288"/>
    </source>
</evidence>
<evidence type="ECO:0000313" key="5">
    <source>
        <dbReference type="EMBL" id="KAJ3181288.1"/>
    </source>
</evidence>
<comment type="caution">
    <text evidence="5">The sequence shown here is derived from an EMBL/GenBank/DDBJ whole genome shotgun (WGS) entry which is preliminary data.</text>
</comment>
<reference evidence="5" key="1">
    <citation type="submission" date="2020-05" db="EMBL/GenBank/DDBJ databases">
        <title>Phylogenomic resolution of chytrid fungi.</title>
        <authorList>
            <person name="Stajich J.E."/>
            <person name="Amses K."/>
            <person name="Simmons R."/>
            <person name="Seto K."/>
            <person name="Myers J."/>
            <person name="Bonds A."/>
            <person name="Quandt C.A."/>
            <person name="Barry K."/>
            <person name="Liu P."/>
            <person name="Grigoriev I."/>
            <person name="Longcore J.E."/>
            <person name="James T.Y."/>
        </authorList>
    </citation>
    <scope>NUCLEOTIDE SEQUENCE</scope>
    <source>
        <strain evidence="5">JEL0379</strain>
    </source>
</reference>
<evidence type="ECO:0000256" key="3">
    <source>
        <dbReference type="ARBA" id="ARBA00022707"/>
    </source>
</evidence>
<dbReference type="EMBL" id="JADGJQ010000013">
    <property type="protein sequence ID" value="KAJ3181288.1"/>
    <property type="molecule type" value="Genomic_DNA"/>
</dbReference>
<dbReference type="Proteomes" id="UP001212152">
    <property type="component" value="Unassembled WGS sequence"/>
</dbReference>
<protein>
    <recommendedName>
        <fullName evidence="2">Dymeclin</fullName>
    </recommendedName>
</protein>
<organism evidence="5 6">
    <name type="scientific">Geranomyces variabilis</name>
    <dbReference type="NCBI Taxonomy" id="109894"/>
    <lineage>
        <taxon>Eukaryota</taxon>
        <taxon>Fungi</taxon>
        <taxon>Fungi incertae sedis</taxon>
        <taxon>Chytridiomycota</taxon>
        <taxon>Chytridiomycota incertae sedis</taxon>
        <taxon>Chytridiomycetes</taxon>
        <taxon>Spizellomycetales</taxon>
        <taxon>Powellomycetaceae</taxon>
        <taxon>Geranomyces</taxon>
    </lineage>
</organism>
<dbReference type="InterPro" id="IPR019142">
    <property type="entry name" value="Dymeclin"/>
</dbReference>
<evidence type="ECO:0000256" key="2">
    <source>
        <dbReference type="ARBA" id="ARBA00015736"/>
    </source>
</evidence>
<keyword evidence="3" id="KW-0519">Myristate</keyword>
<keyword evidence="4" id="KW-0449">Lipoprotein</keyword>
<name>A0AAD5TPT7_9FUNG</name>
<keyword evidence="6" id="KW-1185">Reference proteome</keyword>
<evidence type="ECO:0000313" key="6">
    <source>
        <dbReference type="Proteomes" id="UP001212152"/>
    </source>
</evidence>
<dbReference type="GO" id="GO:0005794">
    <property type="term" value="C:Golgi apparatus"/>
    <property type="evidence" value="ECO:0007669"/>
    <property type="project" value="TreeGrafter"/>
</dbReference>
<accession>A0AAD5TPT7</accession>
<gene>
    <name evidence="5" type="ORF">HDU87_001419</name>
</gene>
<comment type="similarity">
    <text evidence="1">Belongs to the dymeclin family.</text>
</comment>
<evidence type="ECO:0000256" key="1">
    <source>
        <dbReference type="ARBA" id="ARBA00010603"/>
    </source>
</evidence>
<dbReference type="GO" id="GO:0007030">
    <property type="term" value="P:Golgi organization"/>
    <property type="evidence" value="ECO:0007669"/>
    <property type="project" value="TreeGrafter"/>
</dbReference>
<dbReference type="PANTHER" id="PTHR12895:SF9">
    <property type="entry name" value="DYMECLIN"/>
    <property type="match status" value="1"/>
</dbReference>
<dbReference type="PANTHER" id="PTHR12895">
    <property type="entry name" value="DYMECLIN"/>
    <property type="match status" value="1"/>
</dbReference>
<proteinExistence type="inferred from homology"/>